<keyword evidence="4 11" id="KW-0812">Transmembrane</keyword>
<comment type="subcellular location">
    <subcellularLocation>
        <location evidence="1">Membrane</location>
        <topology evidence="1">Multi-pass membrane protein</topology>
    </subcellularLocation>
</comment>
<evidence type="ECO:0000256" key="10">
    <source>
        <dbReference type="SAM" id="MobiDB-lite"/>
    </source>
</evidence>
<evidence type="ECO:0000256" key="3">
    <source>
        <dbReference type="ARBA" id="ARBA00022448"/>
    </source>
</evidence>
<dbReference type="PROSITE" id="PS50929">
    <property type="entry name" value="ABC_TM1F"/>
    <property type="match status" value="1"/>
</dbReference>
<evidence type="ECO:0000256" key="9">
    <source>
        <dbReference type="SAM" id="Coils"/>
    </source>
</evidence>
<comment type="similarity">
    <text evidence="2">Belongs to the ABC transporter superfamily. ABCC family. Conjugate transporter (TC 3.A.1.208) subfamily.</text>
</comment>
<dbReference type="InterPro" id="IPR050173">
    <property type="entry name" value="ABC_transporter_C-like"/>
</dbReference>
<feature type="transmembrane region" description="Helical" evidence="11">
    <location>
        <begin position="496"/>
        <end position="517"/>
    </location>
</feature>
<keyword evidence="3" id="KW-0813">Transport</keyword>
<evidence type="ECO:0000256" key="7">
    <source>
        <dbReference type="ARBA" id="ARBA00022989"/>
    </source>
</evidence>
<feature type="transmembrane region" description="Helical" evidence="11">
    <location>
        <begin position="459"/>
        <end position="484"/>
    </location>
</feature>
<keyword evidence="9" id="KW-0175">Coiled coil</keyword>
<dbReference type="RefSeq" id="XP_013239850.1">
    <property type="nucleotide sequence ID" value="XM_013384396.1"/>
</dbReference>
<dbReference type="Proteomes" id="UP000027361">
    <property type="component" value="Unassembled WGS sequence"/>
</dbReference>
<name>A0A066V1X8_TILAU</name>
<organism evidence="13 14">
    <name type="scientific">Tilletiaria anomala (strain ATCC 24038 / CBS 436.72 / UBC 951)</name>
    <dbReference type="NCBI Taxonomy" id="1037660"/>
    <lineage>
        <taxon>Eukaryota</taxon>
        <taxon>Fungi</taxon>
        <taxon>Dikarya</taxon>
        <taxon>Basidiomycota</taxon>
        <taxon>Ustilaginomycotina</taxon>
        <taxon>Exobasidiomycetes</taxon>
        <taxon>Georgefischeriales</taxon>
        <taxon>Tilletiariaceae</taxon>
        <taxon>Tilletiaria</taxon>
    </lineage>
</organism>
<proteinExistence type="inferred from homology"/>
<evidence type="ECO:0000256" key="8">
    <source>
        <dbReference type="ARBA" id="ARBA00023136"/>
    </source>
</evidence>
<comment type="caution">
    <text evidence="13">The sequence shown here is derived from an EMBL/GenBank/DDBJ whole genome shotgun (WGS) entry which is preliminary data.</text>
</comment>
<feature type="compositionally biased region" description="Polar residues" evidence="10">
    <location>
        <begin position="20"/>
        <end position="29"/>
    </location>
</feature>
<dbReference type="InParanoid" id="A0A066V1X8"/>
<keyword evidence="6" id="KW-0067">ATP-binding</keyword>
<dbReference type="GO" id="GO:0016020">
    <property type="term" value="C:membrane"/>
    <property type="evidence" value="ECO:0007669"/>
    <property type="project" value="UniProtKB-SubCell"/>
</dbReference>
<feature type="region of interest" description="Disordered" evidence="10">
    <location>
        <begin position="1"/>
        <end position="71"/>
    </location>
</feature>
<evidence type="ECO:0000256" key="6">
    <source>
        <dbReference type="ARBA" id="ARBA00022840"/>
    </source>
</evidence>
<dbReference type="GO" id="GO:0005524">
    <property type="term" value="F:ATP binding"/>
    <property type="evidence" value="ECO:0007669"/>
    <property type="project" value="UniProtKB-KW"/>
</dbReference>
<sequence length="564" mass="63012">MRSGSLWADELPPPSLGLRSRSNSSANQHQRQKHHVAGESEHAAHASSASGSAPDDECGTKPEDGGYDYNPGDRRFVGRALRQHWYQFWRFRDPPLPPPPSMEDAGVTPYARAGWLSVLFYEWMTPMMVLGYRRPLESSDLWRMDSQHEAKTLSRRLNADWERRVREAEEKNRKIIDGTTQPGFATKAAWAVGIAKDRYLLRKETARRPRNYSGHHRPSLIMAIHDQFAWLLWTGLLIKLVGDVAQLTAPLVVRRIITYGQQAYAAAHDPMHTLPAPSVGLGVGLSFVLFAMTIIASVFQHQFFFRSMSVGVFSRAALISAIFERGLQMNGKDRAAGKLTNHISTDVSRIDFASNWFTLVVSAPIQIIICLVILLTQLGPSALAGFAILVLAAPVQTLAMGQMFKARRKSMVWTDKRAKGIAEILSSMRIVKSFSFEPDFLDRLHTVRKNELRGIRTLLLIRSAANAVAFSLPVLAAVLAFVTYSLTGHSLNPANIFTSLTLFNLLRMPLLFLPLALSATTDAMNAFGRLQRVFEAPLVKDTSEREPDSKYGLVLQDASFQWDQ</sequence>
<evidence type="ECO:0000313" key="14">
    <source>
        <dbReference type="Proteomes" id="UP000027361"/>
    </source>
</evidence>
<dbReference type="EMBL" id="JMSN01000198">
    <property type="protein sequence ID" value="KDN35712.1"/>
    <property type="molecule type" value="Genomic_DNA"/>
</dbReference>
<feature type="transmembrane region" description="Helical" evidence="11">
    <location>
        <begin position="279"/>
        <end position="299"/>
    </location>
</feature>
<gene>
    <name evidence="13" type="ORF">K437DRAFT_230108</name>
</gene>
<keyword evidence="5" id="KW-0547">Nucleotide-binding</keyword>
<dbReference type="OMA" id="VNITETW"/>
<dbReference type="InterPro" id="IPR011527">
    <property type="entry name" value="ABC1_TM_dom"/>
</dbReference>
<dbReference type="GeneID" id="25262735"/>
<keyword evidence="7 11" id="KW-1133">Transmembrane helix</keyword>
<dbReference type="AlphaFoldDB" id="A0A066V1X8"/>
<evidence type="ECO:0000256" key="1">
    <source>
        <dbReference type="ARBA" id="ARBA00004141"/>
    </source>
</evidence>
<evidence type="ECO:0000256" key="11">
    <source>
        <dbReference type="SAM" id="Phobius"/>
    </source>
</evidence>
<evidence type="ECO:0000256" key="4">
    <source>
        <dbReference type="ARBA" id="ARBA00022692"/>
    </source>
</evidence>
<reference evidence="13 14" key="1">
    <citation type="submission" date="2014-05" db="EMBL/GenBank/DDBJ databases">
        <title>Draft genome sequence of a rare smut relative, Tilletiaria anomala UBC 951.</title>
        <authorList>
            <consortium name="DOE Joint Genome Institute"/>
            <person name="Toome M."/>
            <person name="Kuo A."/>
            <person name="Henrissat B."/>
            <person name="Lipzen A."/>
            <person name="Tritt A."/>
            <person name="Yoshinaga Y."/>
            <person name="Zane M."/>
            <person name="Barry K."/>
            <person name="Grigoriev I.V."/>
            <person name="Spatafora J.W."/>
            <person name="Aimea M.C."/>
        </authorList>
    </citation>
    <scope>NUCLEOTIDE SEQUENCE [LARGE SCALE GENOMIC DNA]</scope>
    <source>
        <strain evidence="13 14">UBC 951</strain>
    </source>
</reference>
<dbReference type="GO" id="GO:0140359">
    <property type="term" value="F:ABC-type transporter activity"/>
    <property type="evidence" value="ECO:0007669"/>
    <property type="project" value="InterPro"/>
</dbReference>
<keyword evidence="14" id="KW-1185">Reference proteome</keyword>
<evidence type="ECO:0000256" key="2">
    <source>
        <dbReference type="ARBA" id="ARBA00009726"/>
    </source>
</evidence>
<feature type="transmembrane region" description="Helical" evidence="11">
    <location>
        <begin position="382"/>
        <end position="401"/>
    </location>
</feature>
<dbReference type="InterPro" id="IPR036640">
    <property type="entry name" value="ABC1_TM_sf"/>
</dbReference>
<evidence type="ECO:0000313" key="13">
    <source>
        <dbReference type="EMBL" id="KDN35712.1"/>
    </source>
</evidence>
<keyword evidence="8 11" id="KW-0472">Membrane</keyword>
<dbReference type="FunFam" id="1.20.1560.10:FF:000061">
    <property type="entry name" value="ATP-binding cassette transporter YOR1"/>
    <property type="match status" value="1"/>
</dbReference>
<feature type="non-terminal residue" evidence="13">
    <location>
        <position position="564"/>
    </location>
</feature>
<dbReference type="PANTHER" id="PTHR24223:SF456">
    <property type="entry name" value="MULTIDRUG RESISTANCE-ASSOCIATED PROTEIN LETHAL(2)03659"/>
    <property type="match status" value="1"/>
</dbReference>
<dbReference type="STRING" id="1037660.A0A066V1X8"/>
<protein>
    <recommendedName>
        <fullName evidence="12">ABC transmembrane type-1 domain-containing protein</fullName>
    </recommendedName>
</protein>
<dbReference type="HOGENOM" id="CLU_483657_0_0_1"/>
<dbReference type="OrthoDB" id="6500128at2759"/>
<evidence type="ECO:0000259" key="12">
    <source>
        <dbReference type="PROSITE" id="PS50929"/>
    </source>
</evidence>
<accession>A0A066V1X8</accession>
<dbReference type="Pfam" id="PF00664">
    <property type="entry name" value="ABC_membrane"/>
    <property type="match status" value="1"/>
</dbReference>
<dbReference type="SUPFAM" id="SSF90123">
    <property type="entry name" value="ABC transporter transmembrane region"/>
    <property type="match status" value="1"/>
</dbReference>
<dbReference type="Gene3D" id="1.20.1560.10">
    <property type="entry name" value="ABC transporter type 1, transmembrane domain"/>
    <property type="match status" value="1"/>
</dbReference>
<evidence type="ECO:0000256" key="5">
    <source>
        <dbReference type="ARBA" id="ARBA00022741"/>
    </source>
</evidence>
<feature type="transmembrane region" description="Helical" evidence="11">
    <location>
        <begin position="356"/>
        <end position="376"/>
    </location>
</feature>
<feature type="domain" description="ABC transmembrane type-1" evidence="12">
    <location>
        <begin position="233"/>
        <end position="522"/>
    </location>
</feature>
<dbReference type="CDD" id="cd18597">
    <property type="entry name" value="ABC_6TM_YOR1_D1_like"/>
    <property type="match status" value="1"/>
</dbReference>
<feature type="coiled-coil region" evidence="9">
    <location>
        <begin position="151"/>
        <end position="178"/>
    </location>
</feature>
<dbReference type="PANTHER" id="PTHR24223">
    <property type="entry name" value="ATP-BINDING CASSETTE SUB-FAMILY C"/>
    <property type="match status" value="1"/>
</dbReference>